<name>A0AAU7LLE3_9BURK</name>
<dbReference type="RefSeq" id="WP_349276422.1">
    <property type="nucleotide sequence ID" value="NZ_CBCSCU010000029.1"/>
</dbReference>
<reference evidence="1" key="1">
    <citation type="submission" date="2024-05" db="EMBL/GenBank/DDBJ databases">
        <authorList>
            <person name="Bunk B."/>
            <person name="Swiderski J."/>
            <person name="Sproer C."/>
            <person name="Thiel V."/>
        </authorList>
    </citation>
    <scope>NUCLEOTIDE SEQUENCE</scope>
    <source>
        <strain evidence="1">DSM 17735</strain>
    </source>
</reference>
<organism evidence="1">
    <name type="scientific">Polaromonas hydrogenivorans</name>
    <dbReference type="NCBI Taxonomy" id="335476"/>
    <lineage>
        <taxon>Bacteria</taxon>
        <taxon>Pseudomonadati</taxon>
        <taxon>Pseudomonadota</taxon>
        <taxon>Betaproteobacteria</taxon>
        <taxon>Burkholderiales</taxon>
        <taxon>Comamonadaceae</taxon>
        <taxon>Polaromonas</taxon>
    </lineage>
</organism>
<sequence>MNLLYKIAASAGNPSLAPGNARTWNKERVMGYKQCFNAAVPVLPTTNH</sequence>
<accession>A0AAU7LLE3</accession>
<dbReference type="EMBL" id="CP157675">
    <property type="protein sequence ID" value="XBP68424.1"/>
    <property type="molecule type" value="Genomic_DNA"/>
</dbReference>
<dbReference type="AlphaFoldDB" id="A0AAU7LLE3"/>
<protein>
    <submittedName>
        <fullName evidence="1">Uncharacterized protein</fullName>
    </submittedName>
</protein>
<proteinExistence type="predicted"/>
<evidence type="ECO:0000313" key="1">
    <source>
        <dbReference type="EMBL" id="XBP68424.1"/>
    </source>
</evidence>
<gene>
    <name evidence="1" type="ORF">ABLV49_10825</name>
</gene>